<dbReference type="InterPro" id="IPR036388">
    <property type="entry name" value="WH-like_DNA-bd_sf"/>
</dbReference>
<evidence type="ECO:0000256" key="3">
    <source>
        <dbReference type="ARBA" id="ARBA00022827"/>
    </source>
</evidence>
<dbReference type="GeneID" id="8864523"/>
<organism evidence="7">
    <name type="scientific">Naegleria gruberi</name>
    <name type="common">Amoeba</name>
    <dbReference type="NCBI Taxonomy" id="5762"/>
    <lineage>
        <taxon>Eukaryota</taxon>
        <taxon>Discoba</taxon>
        <taxon>Heterolobosea</taxon>
        <taxon>Tetramitia</taxon>
        <taxon>Eutetramitia</taxon>
        <taxon>Vahlkampfiidae</taxon>
        <taxon>Naegleria</taxon>
    </lineage>
</organism>
<dbReference type="InterPro" id="IPR036188">
    <property type="entry name" value="FAD/NAD-bd_sf"/>
</dbReference>
<dbReference type="Proteomes" id="UP000006671">
    <property type="component" value="Unassembled WGS sequence"/>
</dbReference>
<dbReference type="PRINTS" id="PR00368">
    <property type="entry name" value="FADPNR"/>
</dbReference>
<dbReference type="SUPFAM" id="SSF46785">
    <property type="entry name" value="Winged helix' DNA-binding domain"/>
    <property type="match status" value="1"/>
</dbReference>
<dbReference type="SUPFAM" id="SSF51905">
    <property type="entry name" value="FAD/NAD(P)-binding domain"/>
    <property type="match status" value="2"/>
</dbReference>
<evidence type="ECO:0000256" key="2">
    <source>
        <dbReference type="ARBA" id="ARBA00022630"/>
    </source>
</evidence>
<gene>
    <name evidence="6" type="ORF">NAEGRDRAFT_71358</name>
</gene>
<dbReference type="EMBL" id="GG738890">
    <property type="protein sequence ID" value="EFC40776.1"/>
    <property type="molecule type" value="Genomic_DNA"/>
</dbReference>
<proteinExistence type="inferred from homology"/>
<dbReference type="STRING" id="5762.D2VQV3"/>
<comment type="similarity">
    <text evidence="1">Belongs to the FAD-dependent oxidoreductase family.</text>
</comment>
<dbReference type="AlphaFoldDB" id="D2VQV3"/>
<feature type="domain" description="FAD/NAD(P)-binding" evidence="5">
    <location>
        <begin position="179"/>
        <end position="498"/>
    </location>
</feature>
<dbReference type="GO" id="GO:0004174">
    <property type="term" value="F:electron-transferring-flavoprotein dehydrogenase activity"/>
    <property type="evidence" value="ECO:0007669"/>
    <property type="project" value="TreeGrafter"/>
</dbReference>
<sequence>MATESAATEVLDFSEQLQDVDENELKMSENQSHGMQKDDEFLNDQIISEYKQLIDKEIIEKMIIEKSSSIEMKKEFFEQLFDGKFVKALKMIVFKEFQKPYSGVKMSEKRFQWFGSTTYHCFLVSDLIDWIGTQLHLNEKDSMIFVNIMNVLGWIGHAQSSNSTTISKSDIFKILQKPKLVLIGGGMSGYKICKSILNEIFDLTVIDKEGTLDLVPIYPTIISDKNNVNHISVDHKKTLPETVTCIKGIATNVTKFGVFFETKEIINENEDVRKISKRENTYFIRYDYLVVGPGCTCWNELPISNDSQIKFVNTYCADSLVESHEFISNAKEHADEICVIGGGYVGVEVAGFLAEKYQKKNVTLIQRSDILMRPSTEAHKSVSEIYKTMGNVKVLLKSQVVAQKDPYTFTVRTKSESGEETESNLSFSVCFICTGMKPQTDFMESTFSKCLDEKGFVKVNPSMQVLDENGKPYNHIFAIGDATNVKETKLATCAHKHAKTVYQALPQIIQSISQDSIPTYKPRGYEQLQGVIIGPNNGLWIKGNSVLLNSKAIAWMKESGQAAKGRRMNKL</sequence>
<keyword evidence="7" id="KW-1185">Reference proteome</keyword>
<evidence type="ECO:0000313" key="6">
    <source>
        <dbReference type="EMBL" id="EFC40776.1"/>
    </source>
</evidence>
<dbReference type="VEuPathDB" id="AmoebaDB:NAEGRDRAFT_71358"/>
<keyword evidence="2" id="KW-0285">Flavoprotein</keyword>
<dbReference type="RefSeq" id="XP_002673520.1">
    <property type="nucleotide sequence ID" value="XM_002673474.1"/>
</dbReference>
<name>D2VQV3_NAEGR</name>
<dbReference type="eggNOG" id="KOG2495">
    <property type="taxonomic scope" value="Eukaryota"/>
</dbReference>
<evidence type="ECO:0000256" key="4">
    <source>
        <dbReference type="ARBA" id="ARBA00023002"/>
    </source>
</evidence>
<dbReference type="PANTHER" id="PTHR43735">
    <property type="entry name" value="APOPTOSIS-INDUCING FACTOR 1"/>
    <property type="match status" value="1"/>
</dbReference>
<keyword evidence="3" id="KW-0274">FAD</keyword>
<evidence type="ECO:0000259" key="5">
    <source>
        <dbReference type="Pfam" id="PF07992"/>
    </source>
</evidence>
<dbReference type="Gene3D" id="1.10.10.10">
    <property type="entry name" value="Winged helix-like DNA-binding domain superfamily/Winged helix DNA-binding domain"/>
    <property type="match status" value="1"/>
</dbReference>
<dbReference type="Pfam" id="PF07992">
    <property type="entry name" value="Pyr_redox_2"/>
    <property type="match status" value="1"/>
</dbReference>
<evidence type="ECO:0000313" key="7">
    <source>
        <dbReference type="Proteomes" id="UP000006671"/>
    </source>
</evidence>
<dbReference type="OrthoDB" id="202203at2759"/>
<protein>
    <submittedName>
        <fullName evidence="6">Predicted protein</fullName>
    </submittedName>
</protein>
<dbReference type="PRINTS" id="PR00411">
    <property type="entry name" value="PNDRDTASEI"/>
</dbReference>
<keyword evidence="4" id="KW-0560">Oxidoreductase</keyword>
<dbReference type="PANTHER" id="PTHR43735:SF3">
    <property type="entry name" value="FERROPTOSIS SUPPRESSOR PROTEIN 1"/>
    <property type="match status" value="1"/>
</dbReference>
<reference evidence="6 7" key="1">
    <citation type="journal article" date="2010" name="Cell">
        <title>The genome of Naegleria gruberi illuminates early eukaryotic versatility.</title>
        <authorList>
            <person name="Fritz-Laylin L.K."/>
            <person name="Prochnik S.E."/>
            <person name="Ginger M.L."/>
            <person name="Dacks J.B."/>
            <person name="Carpenter M.L."/>
            <person name="Field M.C."/>
            <person name="Kuo A."/>
            <person name="Paredez A."/>
            <person name="Chapman J."/>
            <person name="Pham J."/>
            <person name="Shu S."/>
            <person name="Neupane R."/>
            <person name="Cipriano M."/>
            <person name="Mancuso J."/>
            <person name="Tu H."/>
            <person name="Salamov A."/>
            <person name="Lindquist E."/>
            <person name="Shapiro H."/>
            <person name="Lucas S."/>
            <person name="Grigoriev I.V."/>
            <person name="Cande W.Z."/>
            <person name="Fulton C."/>
            <person name="Rokhsar D.S."/>
            <person name="Dawson S.C."/>
        </authorList>
    </citation>
    <scope>NUCLEOTIDE SEQUENCE [LARGE SCALE GENOMIC DNA]</scope>
    <source>
        <strain evidence="6 7">NEG-M</strain>
    </source>
</reference>
<dbReference type="GO" id="GO:0005737">
    <property type="term" value="C:cytoplasm"/>
    <property type="evidence" value="ECO:0007669"/>
    <property type="project" value="TreeGrafter"/>
</dbReference>
<dbReference type="Gene3D" id="3.50.50.100">
    <property type="match status" value="1"/>
</dbReference>
<dbReference type="InterPro" id="IPR036390">
    <property type="entry name" value="WH_DNA-bd_sf"/>
</dbReference>
<dbReference type="InParanoid" id="D2VQV3"/>
<dbReference type="GO" id="GO:0050660">
    <property type="term" value="F:flavin adenine dinucleotide binding"/>
    <property type="evidence" value="ECO:0007669"/>
    <property type="project" value="TreeGrafter"/>
</dbReference>
<accession>D2VQV3</accession>
<evidence type="ECO:0000256" key="1">
    <source>
        <dbReference type="ARBA" id="ARBA00006442"/>
    </source>
</evidence>
<dbReference type="KEGG" id="ngr:NAEGRDRAFT_71358"/>
<dbReference type="InterPro" id="IPR023753">
    <property type="entry name" value="FAD/NAD-binding_dom"/>
</dbReference>